<gene>
    <name evidence="2" type="ORF">Taro_016508</name>
</gene>
<dbReference type="Proteomes" id="UP000652761">
    <property type="component" value="Unassembled WGS sequence"/>
</dbReference>
<organism evidence="2 3">
    <name type="scientific">Colocasia esculenta</name>
    <name type="common">Wild taro</name>
    <name type="synonym">Arum esculentum</name>
    <dbReference type="NCBI Taxonomy" id="4460"/>
    <lineage>
        <taxon>Eukaryota</taxon>
        <taxon>Viridiplantae</taxon>
        <taxon>Streptophyta</taxon>
        <taxon>Embryophyta</taxon>
        <taxon>Tracheophyta</taxon>
        <taxon>Spermatophyta</taxon>
        <taxon>Magnoliopsida</taxon>
        <taxon>Liliopsida</taxon>
        <taxon>Araceae</taxon>
        <taxon>Aroideae</taxon>
        <taxon>Colocasieae</taxon>
        <taxon>Colocasia</taxon>
    </lineage>
</organism>
<evidence type="ECO:0000313" key="3">
    <source>
        <dbReference type="Proteomes" id="UP000652761"/>
    </source>
</evidence>
<accession>A0A843UKX1</accession>
<feature type="compositionally biased region" description="Low complexity" evidence="1">
    <location>
        <begin position="84"/>
        <end position="97"/>
    </location>
</feature>
<protein>
    <submittedName>
        <fullName evidence="2">Uncharacterized protein</fullName>
    </submittedName>
</protein>
<reference evidence="2" key="1">
    <citation type="submission" date="2017-07" db="EMBL/GenBank/DDBJ databases">
        <title>Taro Niue Genome Assembly and Annotation.</title>
        <authorList>
            <person name="Atibalentja N."/>
            <person name="Keating K."/>
            <person name="Fields C.J."/>
        </authorList>
    </citation>
    <scope>NUCLEOTIDE SEQUENCE</scope>
    <source>
        <strain evidence="2">Niue_2</strain>
        <tissue evidence="2">Leaf</tissue>
    </source>
</reference>
<sequence length="120" mass="12726">MGAIIQIGPRLSPLLLNLDLCTAEAVPSPRLDALLHLPLLHRLRHPVTGRSAVERETYRTWRRAPSSPAARWPSPASLPPPVPNLSVLSPSPMSLEPPASPCPPSGCLASLAPPTSMALP</sequence>
<keyword evidence="3" id="KW-1185">Reference proteome</keyword>
<evidence type="ECO:0000313" key="2">
    <source>
        <dbReference type="EMBL" id="MQL84011.1"/>
    </source>
</evidence>
<name>A0A843UKX1_COLES</name>
<feature type="region of interest" description="Disordered" evidence="1">
    <location>
        <begin position="61"/>
        <end position="120"/>
    </location>
</feature>
<proteinExistence type="predicted"/>
<dbReference type="EMBL" id="NMUH01000733">
    <property type="protein sequence ID" value="MQL84011.1"/>
    <property type="molecule type" value="Genomic_DNA"/>
</dbReference>
<comment type="caution">
    <text evidence="2">The sequence shown here is derived from an EMBL/GenBank/DDBJ whole genome shotgun (WGS) entry which is preliminary data.</text>
</comment>
<feature type="compositionally biased region" description="Low complexity" evidence="1">
    <location>
        <begin position="64"/>
        <end position="75"/>
    </location>
</feature>
<evidence type="ECO:0000256" key="1">
    <source>
        <dbReference type="SAM" id="MobiDB-lite"/>
    </source>
</evidence>
<dbReference type="AlphaFoldDB" id="A0A843UKX1"/>